<dbReference type="AlphaFoldDB" id="A0A3N0EI86"/>
<evidence type="ECO:0008006" key="4">
    <source>
        <dbReference type="Google" id="ProtNLM"/>
    </source>
</evidence>
<evidence type="ECO:0000313" key="2">
    <source>
        <dbReference type="EMBL" id="RNL87492.1"/>
    </source>
</evidence>
<comment type="caution">
    <text evidence="2">The sequence shown here is derived from an EMBL/GenBank/DDBJ whole genome shotgun (WGS) entry which is preliminary data.</text>
</comment>
<accession>A0A3N0EI86</accession>
<reference evidence="2 3" key="1">
    <citation type="submission" date="2018-11" db="EMBL/GenBank/DDBJ databases">
        <title>The genome draft of YIM 96095.</title>
        <authorList>
            <person name="Tang S.-K."/>
            <person name="Chunyu W.-X."/>
            <person name="Feng Y.-Z."/>
        </authorList>
    </citation>
    <scope>NUCLEOTIDE SEQUENCE [LARGE SCALE GENOMIC DNA]</scope>
    <source>
        <strain evidence="2 3">YIM 96095</strain>
    </source>
</reference>
<organism evidence="2 3">
    <name type="scientific">Halostreptopolyspora alba</name>
    <dbReference type="NCBI Taxonomy" id="2487137"/>
    <lineage>
        <taxon>Bacteria</taxon>
        <taxon>Bacillati</taxon>
        <taxon>Actinomycetota</taxon>
        <taxon>Actinomycetes</taxon>
        <taxon>Streptosporangiales</taxon>
        <taxon>Nocardiopsidaceae</taxon>
        <taxon>Halostreptopolyspora</taxon>
    </lineage>
</organism>
<evidence type="ECO:0000256" key="1">
    <source>
        <dbReference type="SAM" id="MobiDB-lite"/>
    </source>
</evidence>
<feature type="region of interest" description="Disordered" evidence="1">
    <location>
        <begin position="1"/>
        <end position="26"/>
    </location>
</feature>
<keyword evidence="3" id="KW-1185">Reference proteome</keyword>
<feature type="compositionally biased region" description="Gly residues" evidence="1">
    <location>
        <begin position="142"/>
        <end position="151"/>
    </location>
</feature>
<feature type="compositionally biased region" description="Polar residues" evidence="1">
    <location>
        <begin position="1"/>
        <end position="11"/>
    </location>
</feature>
<evidence type="ECO:0000313" key="3">
    <source>
        <dbReference type="Proteomes" id="UP000269198"/>
    </source>
</evidence>
<proteinExistence type="predicted"/>
<name>A0A3N0EI86_9ACTN</name>
<dbReference type="EMBL" id="RJMB01000001">
    <property type="protein sequence ID" value="RNL87492.1"/>
    <property type="molecule type" value="Genomic_DNA"/>
</dbReference>
<dbReference type="RefSeq" id="WP_123199357.1">
    <property type="nucleotide sequence ID" value="NZ_RJMB01000001.1"/>
</dbReference>
<feature type="region of interest" description="Disordered" evidence="1">
    <location>
        <begin position="183"/>
        <end position="202"/>
    </location>
</feature>
<protein>
    <recommendedName>
        <fullName evidence="4">DUF3558 domain-containing protein</fullName>
    </recommendedName>
</protein>
<feature type="region of interest" description="Disordered" evidence="1">
    <location>
        <begin position="135"/>
        <end position="157"/>
    </location>
</feature>
<dbReference type="Proteomes" id="UP000269198">
    <property type="component" value="Unassembled WGS sequence"/>
</dbReference>
<gene>
    <name evidence="2" type="ORF">EFW17_01375</name>
</gene>
<sequence>MPEQSPGSDSASDQEEPGSETPSWWSVRRGLQVGGTAVGLVAVVTVGVLATPPGAYADLADCEELFTEELLDGVHLAHPDVSVEEWDLTHPERHHEQSKRCVDADLGQFTADLSFYSPDTRNDRYEGLEERVATARENAGESTGGPEGGQEGEVPDPPDLEAERIEDIDVGEGGFAVVYDERISDASPSDPGGSEAEMSSFTRADFRTRNIHVSILYIGPADERSTSDVTDTVTVTRIAEAVEERIDDTSTAA</sequence>